<comment type="cofactor">
    <cofactor evidence="1">
        <name>Mg(2+)</name>
        <dbReference type="ChEBI" id="CHEBI:18420"/>
    </cofactor>
</comment>
<dbReference type="InterPro" id="IPR001789">
    <property type="entry name" value="Sig_transdc_resp-reg_receiver"/>
</dbReference>
<evidence type="ECO:0000259" key="6">
    <source>
        <dbReference type="PROSITE" id="PS50887"/>
    </source>
</evidence>
<sequence length="843" mass="93218">MHRTLLVERSATLRHVLSKLLEMEGFVVTAVASSQEALAALDIRGERFDGVVLEWPLRTDPMTDDLLTYLDSAKQRPLAVVVLSEMADPAQMSWSSRRPRTALVLWQDYMDVARSLRKLIEARFELGSWLDEERRENAVSDIRMLFVDDSPTVRGSYRKLLSRHGYQVDTAASVEEGFELACSGDYDIAIIDYFMPGSTGDELCRRLRENPVTAEMSLAIITGSYLDRVIMDALAAGAVECMFKSEAAALFLARVDAMSRTIHHRRSIEKQRQRLQGILCSVGDGVYGVDNKGAITFMNSAAQRVLGFDTPEQYLGISPRDLFHGSAADGSAIPEGDCLLTAAYARGEHLSGWQTSFWTRSGRAIPVECTVHPLYIGGEREGSVVAFRDVSERKLLEEELRWQANHDALTKLLNRCYLEKALEDRVQRLGQGDTRSALLYIDLDQFKYINDTAGHSAGDRLLIDVGQVLQGRVRATDTLARLGGDEFAIILGDVAEEEAAQVAEEFRRLIASETFVYADKRYNISASIGVALIDESSDSPGEVLANADLACHVAKEKGRNCVHVYEPESDKKRAMDLELGWSSRLHEALEEDRFDLAFHPIVAIKHVIAPTVPGGQWEIPEEQVNHYEVLLRLRGADGQVVMPEAFLPTAERFNLMPAIDRWVLRRAVEELAIQQAAGRSINFSINLSAHTIADPGLANEIVRLLANHGVDPSALCFEITETSAITNLAAARGLIDQLRALGCRFALDDFGSGFCSFGQLKNLAVDFIKIDGLFTKGVVSDPIDRAVVLSIVEIAKASGIRTVAEFVENAEVLRYLSESGVDFVQGNFISEPRNDPHQVAVCA</sequence>
<comment type="caution">
    <text evidence="2">Lacks conserved residue(s) required for the propagation of feature annotation.</text>
</comment>
<evidence type="ECO:0000259" key="4">
    <source>
        <dbReference type="PROSITE" id="PS50112"/>
    </source>
</evidence>
<dbReference type="SUPFAM" id="SSF55073">
    <property type="entry name" value="Nucleotide cyclase"/>
    <property type="match status" value="1"/>
</dbReference>
<dbReference type="Gene3D" id="3.20.20.450">
    <property type="entry name" value="EAL domain"/>
    <property type="match status" value="1"/>
</dbReference>
<dbReference type="InterPro" id="IPR052155">
    <property type="entry name" value="Biofilm_reg_signaling"/>
</dbReference>
<keyword evidence="2" id="KW-0597">Phosphoprotein</keyword>
<dbReference type="Gene3D" id="3.30.70.270">
    <property type="match status" value="1"/>
</dbReference>
<dbReference type="GO" id="GO:0003824">
    <property type="term" value="F:catalytic activity"/>
    <property type="evidence" value="ECO:0007669"/>
    <property type="project" value="UniProtKB-ARBA"/>
</dbReference>
<dbReference type="Pfam" id="PF00990">
    <property type="entry name" value="GGDEF"/>
    <property type="match status" value="1"/>
</dbReference>
<dbReference type="GO" id="GO:0000160">
    <property type="term" value="P:phosphorelay signal transduction system"/>
    <property type="evidence" value="ECO:0007669"/>
    <property type="project" value="InterPro"/>
</dbReference>
<dbReference type="InterPro" id="IPR029787">
    <property type="entry name" value="Nucleotide_cyclase"/>
</dbReference>
<dbReference type="FunFam" id="3.30.70.270:FF:000001">
    <property type="entry name" value="Diguanylate cyclase domain protein"/>
    <property type="match status" value="1"/>
</dbReference>
<feature type="domain" description="PAS" evidence="4">
    <location>
        <begin position="271"/>
        <end position="312"/>
    </location>
</feature>
<dbReference type="AlphaFoldDB" id="A0A3E0X2G4"/>
<dbReference type="SMART" id="SM00091">
    <property type="entry name" value="PAS"/>
    <property type="match status" value="1"/>
</dbReference>
<dbReference type="SUPFAM" id="SSF55785">
    <property type="entry name" value="PYP-like sensor domain (PAS domain)"/>
    <property type="match status" value="1"/>
</dbReference>
<dbReference type="Pfam" id="PF00563">
    <property type="entry name" value="EAL"/>
    <property type="match status" value="1"/>
</dbReference>
<dbReference type="Gene3D" id="3.40.50.2300">
    <property type="match status" value="2"/>
</dbReference>
<dbReference type="PROSITE" id="PS50887">
    <property type="entry name" value="GGDEF"/>
    <property type="match status" value="1"/>
</dbReference>
<dbReference type="GO" id="GO:0006355">
    <property type="term" value="P:regulation of DNA-templated transcription"/>
    <property type="evidence" value="ECO:0007669"/>
    <property type="project" value="InterPro"/>
</dbReference>
<feature type="domain" description="Response regulatory" evidence="3">
    <location>
        <begin position="143"/>
        <end position="259"/>
    </location>
</feature>
<evidence type="ECO:0000256" key="2">
    <source>
        <dbReference type="PROSITE-ProRule" id="PRU00169"/>
    </source>
</evidence>
<feature type="domain" description="GGDEF" evidence="6">
    <location>
        <begin position="434"/>
        <end position="567"/>
    </location>
</feature>
<evidence type="ECO:0000313" key="7">
    <source>
        <dbReference type="EMBL" id="RFA38573.1"/>
    </source>
</evidence>
<evidence type="ECO:0008006" key="9">
    <source>
        <dbReference type="Google" id="ProtNLM"/>
    </source>
</evidence>
<dbReference type="CDD" id="cd01948">
    <property type="entry name" value="EAL"/>
    <property type="match status" value="1"/>
</dbReference>
<dbReference type="InterPro" id="IPR011006">
    <property type="entry name" value="CheY-like_superfamily"/>
</dbReference>
<dbReference type="Pfam" id="PF00989">
    <property type="entry name" value="PAS"/>
    <property type="match status" value="1"/>
</dbReference>
<dbReference type="InterPro" id="IPR035965">
    <property type="entry name" value="PAS-like_dom_sf"/>
</dbReference>
<evidence type="ECO:0000259" key="3">
    <source>
        <dbReference type="PROSITE" id="PS50110"/>
    </source>
</evidence>
<dbReference type="CDD" id="cd00156">
    <property type="entry name" value="REC"/>
    <property type="match status" value="2"/>
</dbReference>
<dbReference type="PANTHER" id="PTHR44757:SF4">
    <property type="entry name" value="DIGUANYLATE CYCLASE DGCE-RELATED"/>
    <property type="match status" value="1"/>
</dbReference>
<reference evidence="8" key="1">
    <citation type="submission" date="2017-05" db="EMBL/GenBank/DDBJ databases">
        <authorList>
            <person name="Sharma S."/>
            <person name="Sidhu C."/>
            <person name="Pinnaka A.K."/>
        </authorList>
    </citation>
    <scope>NUCLEOTIDE SEQUENCE [LARGE SCALE GENOMIC DNA]</scope>
    <source>
        <strain evidence="8">AK93</strain>
    </source>
</reference>
<gene>
    <name evidence="7" type="ORF">CAL65_04310</name>
</gene>
<organism evidence="7 8">
    <name type="scientific">Alkalilimnicola ehrlichii</name>
    <dbReference type="NCBI Taxonomy" id="351052"/>
    <lineage>
        <taxon>Bacteria</taxon>
        <taxon>Pseudomonadati</taxon>
        <taxon>Pseudomonadota</taxon>
        <taxon>Gammaproteobacteria</taxon>
        <taxon>Chromatiales</taxon>
        <taxon>Ectothiorhodospiraceae</taxon>
        <taxon>Alkalilimnicola</taxon>
    </lineage>
</organism>
<dbReference type="EMBL" id="NFZW01000003">
    <property type="protein sequence ID" value="RFA38573.1"/>
    <property type="molecule type" value="Genomic_DNA"/>
</dbReference>
<evidence type="ECO:0000259" key="5">
    <source>
        <dbReference type="PROSITE" id="PS50883"/>
    </source>
</evidence>
<dbReference type="NCBIfam" id="TIGR00254">
    <property type="entry name" value="GGDEF"/>
    <property type="match status" value="1"/>
</dbReference>
<dbReference type="PROSITE" id="PS50110">
    <property type="entry name" value="RESPONSE_REGULATORY"/>
    <property type="match status" value="2"/>
</dbReference>
<dbReference type="Gene3D" id="3.30.450.20">
    <property type="entry name" value="PAS domain"/>
    <property type="match status" value="1"/>
</dbReference>
<dbReference type="NCBIfam" id="TIGR00229">
    <property type="entry name" value="sensory_box"/>
    <property type="match status" value="1"/>
</dbReference>
<dbReference type="InterPro" id="IPR035919">
    <property type="entry name" value="EAL_sf"/>
</dbReference>
<dbReference type="SUPFAM" id="SSF141868">
    <property type="entry name" value="EAL domain-like"/>
    <property type="match status" value="1"/>
</dbReference>
<keyword evidence="8" id="KW-1185">Reference proteome</keyword>
<comment type="caution">
    <text evidence="7">The sequence shown here is derived from an EMBL/GenBank/DDBJ whole genome shotgun (WGS) entry which is preliminary data.</text>
</comment>
<dbReference type="InterPro" id="IPR001633">
    <property type="entry name" value="EAL_dom"/>
</dbReference>
<feature type="domain" description="EAL" evidence="5">
    <location>
        <begin position="578"/>
        <end position="843"/>
    </location>
</feature>
<dbReference type="SMART" id="SM00448">
    <property type="entry name" value="REC"/>
    <property type="match status" value="1"/>
</dbReference>
<feature type="domain" description="Response regulatory" evidence="3">
    <location>
        <begin position="3"/>
        <end position="127"/>
    </location>
</feature>
<dbReference type="OrthoDB" id="9787514at2"/>
<evidence type="ECO:0000313" key="8">
    <source>
        <dbReference type="Proteomes" id="UP000256763"/>
    </source>
</evidence>
<dbReference type="SUPFAM" id="SSF52172">
    <property type="entry name" value="CheY-like"/>
    <property type="match status" value="2"/>
</dbReference>
<dbReference type="Proteomes" id="UP000256763">
    <property type="component" value="Unassembled WGS sequence"/>
</dbReference>
<name>A0A3E0X2G4_9GAMM</name>
<dbReference type="InterPro" id="IPR000160">
    <property type="entry name" value="GGDEF_dom"/>
</dbReference>
<dbReference type="PROSITE" id="PS50883">
    <property type="entry name" value="EAL"/>
    <property type="match status" value="1"/>
</dbReference>
<dbReference type="SMART" id="SM00267">
    <property type="entry name" value="GGDEF"/>
    <property type="match status" value="1"/>
</dbReference>
<accession>A0A3E0X2G4</accession>
<dbReference type="Pfam" id="PF00072">
    <property type="entry name" value="Response_reg"/>
    <property type="match status" value="1"/>
</dbReference>
<dbReference type="PROSITE" id="PS50112">
    <property type="entry name" value="PAS"/>
    <property type="match status" value="1"/>
</dbReference>
<protein>
    <recommendedName>
        <fullName evidence="9">Response regulator receiver modulated diguanylate cyclase/phosphodiesterase with PAS/PAC sensor(S)</fullName>
    </recommendedName>
</protein>
<dbReference type="PANTHER" id="PTHR44757">
    <property type="entry name" value="DIGUANYLATE CYCLASE DGCP"/>
    <property type="match status" value="1"/>
</dbReference>
<dbReference type="CDD" id="cd01949">
    <property type="entry name" value="GGDEF"/>
    <property type="match status" value="1"/>
</dbReference>
<dbReference type="InterPro" id="IPR000014">
    <property type="entry name" value="PAS"/>
</dbReference>
<dbReference type="SMART" id="SM00052">
    <property type="entry name" value="EAL"/>
    <property type="match status" value="1"/>
</dbReference>
<dbReference type="InterPro" id="IPR043128">
    <property type="entry name" value="Rev_trsase/Diguanyl_cyclase"/>
</dbReference>
<feature type="modified residue" description="4-aspartylphosphate" evidence="2">
    <location>
        <position position="192"/>
    </location>
</feature>
<evidence type="ECO:0000256" key="1">
    <source>
        <dbReference type="ARBA" id="ARBA00001946"/>
    </source>
</evidence>
<proteinExistence type="predicted"/>
<dbReference type="CDD" id="cd00130">
    <property type="entry name" value="PAS"/>
    <property type="match status" value="1"/>
</dbReference>
<dbReference type="InterPro" id="IPR013767">
    <property type="entry name" value="PAS_fold"/>
</dbReference>